<protein>
    <recommendedName>
        <fullName evidence="5">DUF3017 domain-containing protein</fullName>
    </recommendedName>
</protein>
<keyword evidence="2" id="KW-1133">Transmembrane helix</keyword>
<reference evidence="4" key="1">
    <citation type="journal article" date="2019" name="Int. J. Syst. Evol. Microbiol.">
        <title>The Global Catalogue of Microorganisms (GCM) 10K type strain sequencing project: providing services to taxonomists for standard genome sequencing and annotation.</title>
        <authorList>
            <consortium name="The Broad Institute Genomics Platform"/>
            <consortium name="The Broad Institute Genome Sequencing Center for Infectious Disease"/>
            <person name="Wu L."/>
            <person name="Ma J."/>
        </authorList>
    </citation>
    <scope>NUCLEOTIDE SEQUENCE [LARGE SCALE GENOMIC DNA]</scope>
    <source>
        <strain evidence="4">JCM 17460</strain>
    </source>
</reference>
<dbReference type="RefSeq" id="WP_218234503.1">
    <property type="nucleotide sequence ID" value="NZ_BAABBB010000019.1"/>
</dbReference>
<evidence type="ECO:0000256" key="1">
    <source>
        <dbReference type="SAM" id="MobiDB-lite"/>
    </source>
</evidence>
<feature type="region of interest" description="Disordered" evidence="1">
    <location>
        <begin position="1"/>
        <end position="50"/>
    </location>
</feature>
<keyword evidence="2" id="KW-0812">Transmembrane</keyword>
<dbReference type="InterPro" id="IPR021385">
    <property type="entry name" value="DUF3017"/>
</dbReference>
<evidence type="ECO:0000313" key="4">
    <source>
        <dbReference type="Proteomes" id="UP001500301"/>
    </source>
</evidence>
<dbReference type="EMBL" id="BAABBB010000019">
    <property type="protein sequence ID" value="GAA3545456.1"/>
    <property type="molecule type" value="Genomic_DNA"/>
</dbReference>
<dbReference type="Pfam" id="PF11222">
    <property type="entry name" value="DUF3017"/>
    <property type="match status" value="1"/>
</dbReference>
<name>A0ABP6W6R6_9ACTN</name>
<evidence type="ECO:0000256" key="2">
    <source>
        <dbReference type="SAM" id="Phobius"/>
    </source>
</evidence>
<evidence type="ECO:0000313" key="3">
    <source>
        <dbReference type="EMBL" id="GAA3545456.1"/>
    </source>
</evidence>
<sequence length="138" mass="14310">MGLAQPGGRRPDDPRHAAGQRGLDGGEAGREREGSALNDEHPEPAEEPRRYPSTIGGACYIAVLVVVGTGLVLAAVSDWRLGLRIMSAGLVTAAVLRLGLPEREAGMLAVRNRFLDVGILVAVAVGLVLLAGSIPEQG</sequence>
<feature type="transmembrane region" description="Helical" evidence="2">
    <location>
        <begin position="112"/>
        <end position="134"/>
    </location>
</feature>
<feature type="transmembrane region" description="Helical" evidence="2">
    <location>
        <begin position="57"/>
        <end position="75"/>
    </location>
</feature>
<keyword evidence="2" id="KW-0472">Membrane</keyword>
<comment type="caution">
    <text evidence="3">The sequence shown here is derived from an EMBL/GenBank/DDBJ whole genome shotgun (WGS) entry which is preliminary data.</text>
</comment>
<organism evidence="3 4">
    <name type="scientific">Nocardioides daeguensis</name>
    <dbReference type="NCBI Taxonomy" id="908359"/>
    <lineage>
        <taxon>Bacteria</taxon>
        <taxon>Bacillati</taxon>
        <taxon>Actinomycetota</taxon>
        <taxon>Actinomycetes</taxon>
        <taxon>Propionibacteriales</taxon>
        <taxon>Nocardioidaceae</taxon>
        <taxon>Nocardioides</taxon>
    </lineage>
</organism>
<feature type="transmembrane region" description="Helical" evidence="2">
    <location>
        <begin position="81"/>
        <end position="100"/>
    </location>
</feature>
<dbReference type="Proteomes" id="UP001500301">
    <property type="component" value="Unassembled WGS sequence"/>
</dbReference>
<gene>
    <name evidence="3" type="ORF">GCM10022263_35730</name>
</gene>
<evidence type="ECO:0008006" key="5">
    <source>
        <dbReference type="Google" id="ProtNLM"/>
    </source>
</evidence>
<accession>A0ABP6W6R6</accession>
<proteinExistence type="predicted"/>
<keyword evidence="4" id="KW-1185">Reference proteome</keyword>
<feature type="compositionally biased region" description="Basic and acidic residues" evidence="1">
    <location>
        <begin position="27"/>
        <end position="50"/>
    </location>
</feature>